<keyword evidence="2" id="KW-1185">Reference proteome</keyword>
<reference evidence="1 2" key="1">
    <citation type="submission" date="2019-03" db="EMBL/GenBank/DDBJ databases">
        <title>Luteimonas zhaokaii sp.nov., isolated from the rectal contents of Plateau pika in Yushu, Qinghai Province, China.</title>
        <authorList>
            <person name="Zhang G."/>
        </authorList>
    </citation>
    <scope>NUCLEOTIDE SEQUENCE [LARGE SCALE GENOMIC DNA]</scope>
    <source>
        <strain evidence="1 2">THG-MD21</strain>
    </source>
</reference>
<dbReference type="OrthoDB" id="9178514at2"/>
<protein>
    <submittedName>
        <fullName evidence="1">Uncharacterized protein</fullName>
    </submittedName>
</protein>
<proteinExistence type="predicted"/>
<comment type="caution">
    <text evidence="1">The sequence shown here is derived from an EMBL/GenBank/DDBJ whole genome shotgun (WGS) entry which is preliminary data.</text>
</comment>
<name>A0A4R5UAQ6_9GAMM</name>
<evidence type="ECO:0000313" key="1">
    <source>
        <dbReference type="EMBL" id="TDK31600.1"/>
    </source>
</evidence>
<gene>
    <name evidence="1" type="ORF">E2F49_09145</name>
</gene>
<dbReference type="RefSeq" id="WP_133393617.1">
    <property type="nucleotide sequence ID" value="NZ_SMTG01000003.1"/>
</dbReference>
<accession>A0A4R5UAQ6</accession>
<sequence length="576" mass="63666">MATKNTSIDEPSLASQLRTQGLVRTATLNEYWRARETDSALLEMLSRLLKAADAPSINLNIEDALAELEGTRFFSVQHFLCELIPLLDVDQLEILKFASRLVDAGGTDMAAGAPSIALGEWTKRAPNRPQGIYETARSGEEHALRHLSTVLRVNVDVQESLIFVRTGEHEAKLSAIRALGAMELGDQYEEALLTILQAMHNDDEAITLRCLEAGYRAADRRKTPAPADFDKALDHYLFTHKPAAIHLAANLLWMHLEGLSENAVESCLNSITHVDPKNAGTISHIDHAAYQLVTNGHSGRVARLLSNLIERSEGRITLDSFDSTFHALERDGPDTLGHTVLCWLLDGGRHIHSSVASRISSIGKDSAPFSIAASSLPESPSDQIFICRKSIGWFYIDPLAAITIPLAVLKDGSREVANEVLSLIYDPLLLSYDSAIVKHLEAYIADGHPNSAGLIEILAKKDSLKSGMDGIEQLVEMQPSERQRETERIYWQDEAERGSEQASRKSILDELFTKQYLLYGNSSLTPVYAADGTNKLTRTEMTSFSISSELPALNIVDPIGIDYMLIQFRLEEREVK</sequence>
<dbReference type="Proteomes" id="UP000295543">
    <property type="component" value="Unassembled WGS sequence"/>
</dbReference>
<dbReference type="EMBL" id="SMTG01000003">
    <property type="protein sequence ID" value="TDK31600.1"/>
    <property type="molecule type" value="Genomic_DNA"/>
</dbReference>
<evidence type="ECO:0000313" key="2">
    <source>
        <dbReference type="Proteomes" id="UP000295543"/>
    </source>
</evidence>
<dbReference type="AlphaFoldDB" id="A0A4R5UAQ6"/>
<organism evidence="1 2">
    <name type="scientific">Luteimonas terrae</name>
    <dbReference type="NCBI Taxonomy" id="1530191"/>
    <lineage>
        <taxon>Bacteria</taxon>
        <taxon>Pseudomonadati</taxon>
        <taxon>Pseudomonadota</taxon>
        <taxon>Gammaproteobacteria</taxon>
        <taxon>Lysobacterales</taxon>
        <taxon>Lysobacteraceae</taxon>
        <taxon>Luteimonas</taxon>
    </lineage>
</organism>